<dbReference type="EMBL" id="JBHUCP010000005">
    <property type="protein sequence ID" value="MFD1529585.1"/>
    <property type="molecule type" value="Genomic_DNA"/>
</dbReference>
<dbReference type="Proteomes" id="UP001597145">
    <property type="component" value="Unassembled WGS sequence"/>
</dbReference>
<organism evidence="2 3">
    <name type="scientific">Pseudonocardia aurantiaca</name>
    <dbReference type="NCBI Taxonomy" id="75290"/>
    <lineage>
        <taxon>Bacteria</taxon>
        <taxon>Bacillati</taxon>
        <taxon>Actinomycetota</taxon>
        <taxon>Actinomycetes</taxon>
        <taxon>Pseudonocardiales</taxon>
        <taxon>Pseudonocardiaceae</taxon>
        <taxon>Pseudonocardia</taxon>
    </lineage>
</organism>
<feature type="region of interest" description="Disordered" evidence="1">
    <location>
        <begin position="27"/>
        <end position="62"/>
    </location>
</feature>
<reference evidence="3" key="1">
    <citation type="journal article" date="2019" name="Int. J. Syst. Evol. Microbiol.">
        <title>The Global Catalogue of Microorganisms (GCM) 10K type strain sequencing project: providing services to taxonomists for standard genome sequencing and annotation.</title>
        <authorList>
            <consortium name="The Broad Institute Genomics Platform"/>
            <consortium name="The Broad Institute Genome Sequencing Center for Infectious Disease"/>
            <person name="Wu L."/>
            <person name="Ma J."/>
        </authorList>
    </citation>
    <scope>NUCLEOTIDE SEQUENCE [LARGE SCALE GENOMIC DNA]</scope>
    <source>
        <strain evidence="3">JCM 12165</strain>
    </source>
</reference>
<comment type="caution">
    <text evidence="2">The sequence shown here is derived from an EMBL/GenBank/DDBJ whole genome shotgun (WGS) entry which is preliminary data.</text>
</comment>
<gene>
    <name evidence="2" type="ORF">ACFSCY_09050</name>
</gene>
<evidence type="ECO:0000313" key="3">
    <source>
        <dbReference type="Proteomes" id="UP001597145"/>
    </source>
</evidence>
<sequence>MSGLDLLADRVQRNVLILRAGRRSDAAGEHAGVAAQQHAQRPAEHPDQHADQAAARDCDAGGDVISFGPTHRAVGSPLQQRGRPDLHPSRIARLPQLAQRLVGLALVGESDDHDVLIHLDLPLVCDEQARASV</sequence>
<proteinExistence type="predicted"/>
<feature type="compositionally biased region" description="Basic and acidic residues" evidence="1">
    <location>
        <begin position="41"/>
        <end position="59"/>
    </location>
</feature>
<evidence type="ECO:0000313" key="2">
    <source>
        <dbReference type="EMBL" id="MFD1529585.1"/>
    </source>
</evidence>
<protein>
    <submittedName>
        <fullName evidence="2">Uncharacterized protein</fullName>
    </submittedName>
</protein>
<keyword evidence="3" id="KW-1185">Reference proteome</keyword>
<evidence type="ECO:0000256" key="1">
    <source>
        <dbReference type="SAM" id="MobiDB-lite"/>
    </source>
</evidence>
<accession>A0ABW4FFZ2</accession>
<dbReference type="RefSeq" id="WP_343981655.1">
    <property type="nucleotide sequence ID" value="NZ_BAAAJG010000015.1"/>
</dbReference>
<name>A0ABW4FFZ2_9PSEU</name>